<evidence type="ECO:0000313" key="2">
    <source>
        <dbReference type="Proteomes" id="UP000192980"/>
    </source>
</evidence>
<name>A0A1X7I6I4_9SPHI</name>
<gene>
    <name evidence="1" type="ORF">SAMN05660862_0511</name>
</gene>
<proteinExistence type="predicted"/>
<dbReference type="InterPro" id="IPR032299">
    <property type="entry name" value="DUF4843"/>
</dbReference>
<dbReference type="Proteomes" id="UP000192980">
    <property type="component" value="Unassembled WGS sequence"/>
</dbReference>
<keyword evidence="2" id="KW-1185">Reference proteome</keyword>
<sequence>MLESCEKDIMPYEGKEGVYFGVRWGDLHRAESSWPYQSYSNVDFVSIGKDVVDMTIKVDISGPVKSYDRTFYVEVNNDSTTATLGKHYEAFKREWVVPAGATSAVMVVRLMRTPDLEETQQTLGLRLLVSPDFELSFPAWDAIPSLDGGASVKKFDASLHTLRINDVMIRPAVWSGSIQAGNRESGLFGVFSRRKMEFFQDYLGLKYEDFANTQIMPMARQMLISNDGTAALVRLFNAGTPVLEDDGRLMWMGTVPWTSYIGVPWVPAR</sequence>
<dbReference type="STRING" id="561061.SAMN05660862_0511"/>
<dbReference type="Pfam" id="PF16132">
    <property type="entry name" value="DUF4843"/>
    <property type="match status" value="1"/>
</dbReference>
<evidence type="ECO:0000313" key="1">
    <source>
        <dbReference type="EMBL" id="SMG10147.1"/>
    </source>
</evidence>
<dbReference type="AlphaFoldDB" id="A0A1X7I6I4"/>
<accession>A0A1X7I6I4</accession>
<dbReference type="EMBL" id="FXAU01000001">
    <property type="protein sequence ID" value="SMG10147.1"/>
    <property type="molecule type" value="Genomic_DNA"/>
</dbReference>
<protein>
    <submittedName>
        <fullName evidence="1">Uncharacterized protein</fullName>
    </submittedName>
</protein>
<reference evidence="1 2" key="1">
    <citation type="submission" date="2017-04" db="EMBL/GenBank/DDBJ databases">
        <authorList>
            <person name="Afonso C.L."/>
            <person name="Miller P.J."/>
            <person name="Scott M.A."/>
            <person name="Spackman E."/>
            <person name="Goraichik I."/>
            <person name="Dimitrov K.M."/>
            <person name="Suarez D.L."/>
            <person name="Swayne D.E."/>
        </authorList>
    </citation>
    <scope>NUCLEOTIDE SEQUENCE [LARGE SCALE GENOMIC DNA]</scope>
    <source>
        <strain evidence="1 2">DSM 22418</strain>
    </source>
</reference>
<organism evidence="1 2">
    <name type="scientific">Sphingobacterium psychroaquaticum</name>
    <dbReference type="NCBI Taxonomy" id="561061"/>
    <lineage>
        <taxon>Bacteria</taxon>
        <taxon>Pseudomonadati</taxon>
        <taxon>Bacteroidota</taxon>
        <taxon>Sphingobacteriia</taxon>
        <taxon>Sphingobacteriales</taxon>
        <taxon>Sphingobacteriaceae</taxon>
        <taxon>Sphingobacterium</taxon>
    </lineage>
</organism>